<evidence type="ECO:0000313" key="2">
    <source>
        <dbReference type="EMBL" id="GFO85044.1"/>
    </source>
</evidence>
<organism evidence="2 3">
    <name type="scientific">Anaerostipes butyraticus</name>
    <dbReference type="NCBI Taxonomy" id="645466"/>
    <lineage>
        <taxon>Bacteria</taxon>
        <taxon>Bacillati</taxon>
        <taxon>Bacillota</taxon>
        <taxon>Clostridia</taxon>
        <taxon>Lachnospirales</taxon>
        <taxon>Lachnospiraceae</taxon>
        <taxon>Anaerostipes</taxon>
    </lineage>
</organism>
<dbReference type="InterPro" id="IPR011856">
    <property type="entry name" value="tRNA_endonuc-like_dom_sf"/>
</dbReference>
<gene>
    <name evidence="2" type="ORF">ANBU17_13910</name>
</gene>
<keyword evidence="3" id="KW-1185">Reference proteome</keyword>
<comment type="caution">
    <text evidence="2">The sequence shown here is derived from an EMBL/GenBank/DDBJ whole genome shotgun (WGS) entry which is preliminary data.</text>
</comment>
<dbReference type="RefSeq" id="WP_201310756.1">
    <property type="nucleotide sequence ID" value="NZ_BLYI01000030.1"/>
</dbReference>
<dbReference type="Pfam" id="PF20282">
    <property type="entry name" value="CTD6"/>
    <property type="match status" value="1"/>
</dbReference>
<dbReference type="Proteomes" id="UP000613208">
    <property type="component" value="Unassembled WGS sequence"/>
</dbReference>
<dbReference type="EMBL" id="BLYI01000030">
    <property type="protein sequence ID" value="GFO85044.1"/>
    <property type="molecule type" value="Genomic_DNA"/>
</dbReference>
<sequence>MKTRPILTPKKPKDASRIFDTTEPLLRLRNMGDDEFERVVGEWAYSCLRSSKKYSNVALLGGSGDSGRDLVAYIDSDMKKFDIYQCKRYNKPLSPSVYMIEFGKLCYYTFIGEYSVPRKYYIVASNGIGNLLRSLIENPSEINLKLIEEWDEKCGKKGQIISKGIQLTDELKKYIEEFDFSIVSDISPITLIEDFSSSVWYKYHFGGGLKRRPKFEKPSETLQAEEKKLPYVRQLLQVYSKEAKQEFKTQEELKQEQGFYRHFLRQREGFFSAQSLKRFVRDELVDEESYEQLKEQVEYGVMDIYEREYDSELERVKNTTQQANTLSISTDEIKNVTIQDKTGMCHELVNEDRLTWSEISENI</sequence>
<evidence type="ECO:0000259" key="1">
    <source>
        <dbReference type="Pfam" id="PF20282"/>
    </source>
</evidence>
<reference evidence="2" key="1">
    <citation type="submission" date="2020-06" db="EMBL/GenBank/DDBJ databases">
        <title>Characterization of fructooligosaccharide metabolism and fructooligosaccharide-degrading enzymes in human commensal butyrate producers.</title>
        <authorList>
            <person name="Tanno H."/>
            <person name="Fujii T."/>
            <person name="Hirano K."/>
            <person name="Maeno S."/>
            <person name="Tonozuka T."/>
            <person name="Sakamoto M."/>
            <person name="Ohkuma M."/>
            <person name="Tochio T."/>
            <person name="Endo A."/>
        </authorList>
    </citation>
    <scope>NUCLEOTIDE SEQUENCE</scope>
    <source>
        <strain evidence="2">JCM 17466</strain>
    </source>
</reference>
<dbReference type="AlphaFoldDB" id="A0A916VCC7"/>
<accession>A0A916VCC7</accession>
<dbReference type="Gene3D" id="3.40.1350.10">
    <property type="match status" value="1"/>
</dbReference>
<evidence type="ECO:0000313" key="3">
    <source>
        <dbReference type="Proteomes" id="UP000613208"/>
    </source>
</evidence>
<protein>
    <recommendedName>
        <fullName evidence="1">ABC-three component systems C-terminal domain-containing protein</fullName>
    </recommendedName>
</protein>
<dbReference type="InterPro" id="IPR046914">
    <property type="entry name" value="ABC-3C_CTD6"/>
</dbReference>
<name>A0A916VCC7_9FIRM</name>
<feature type="domain" description="ABC-three component systems C-terminal" evidence="1">
    <location>
        <begin position="230"/>
        <end position="356"/>
    </location>
</feature>
<proteinExistence type="predicted"/>
<dbReference type="GO" id="GO:0003676">
    <property type="term" value="F:nucleic acid binding"/>
    <property type="evidence" value="ECO:0007669"/>
    <property type="project" value="InterPro"/>
</dbReference>